<dbReference type="PANTHER" id="PTHR36234:SF5">
    <property type="entry name" value="LYSYL ENDOPEPTIDASE"/>
    <property type="match status" value="1"/>
</dbReference>
<dbReference type="PANTHER" id="PTHR36234">
    <property type="entry name" value="LYSYL ENDOPEPTIDASE"/>
    <property type="match status" value="1"/>
</dbReference>
<dbReference type="Gene3D" id="2.40.10.10">
    <property type="entry name" value="Trypsin-like serine proteases"/>
    <property type="match status" value="2"/>
</dbReference>
<accession>A0A1I4BUC2</accession>
<dbReference type="InterPro" id="IPR043504">
    <property type="entry name" value="Peptidase_S1_PA_chymotrypsin"/>
</dbReference>
<organism evidence="1 2">
    <name type="scientific">Pseudovibrio ascidiaceicola</name>
    <dbReference type="NCBI Taxonomy" id="285279"/>
    <lineage>
        <taxon>Bacteria</taxon>
        <taxon>Pseudomonadati</taxon>
        <taxon>Pseudomonadota</taxon>
        <taxon>Alphaproteobacteria</taxon>
        <taxon>Hyphomicrobiales</taxon>
        <taxon>Stappiaceae</taxon>
        <taxon>Pseudovibrio</taxon>
    </lineage>
</organism>
<dbReference type="Proteomes" id="UP000199598">
    <property type="component" value="Unassembled WGS sequence"/>
</dbReference>
<keyword evidence="2" id="KW-1185">Reference proteome</keyword>
<evidence type="ECO:0000313" key="2">
    <source>
        <dbReference type="Proteomes" id="UP000199598"/>
    </source>
</evidence>
<dbReference type="InterPro" id="IPR009003">
    <property type="entry name" value="Peptidase_S1_PA"/>
</dbReference>
<gene>
    <name evidence="1" type="ORF">SAMN04488518_108134</name>
</gene>
<dbReference type="Pfam" id="PF13365">
    <property type="entry name" value="Trypsin_2"/>
    <property type="match status" value="1"/>
</dbReference>
<dbReference type="EMBL" id="FOSK01000008">
    <property type="protein sequence ID" value="SFK71787.1"/>
    <property type="molecule type" value="Genomic_DNA"/>
</dbReference>
<protein>
    <submittedName>
        <fullName evidence="1">Trypsin-like peptidase domain-containing protein</fullName>
    </submittedName>
</protein>
<evidence type="ECO:0000313" key="1">
    <source>
        <dbReference type="EMBL" id="SFK71787.1"/>
    </source>
</evidence>
<proteinExistence type="predicted"/>
<name>A0A1I4BUC2_9HYPH</name>
<comment type="caution">
    <text evidence="1">The sequence shown here is derived from an EMBL/GenBank/DDBJ whole genome shotgun (WGS) entry which is preliminary data.</text>
</comment>
<dbReference type="RefSeq" id="WP_093520936.1">
    <property type="nucleotide sequence ID" value="NZ_FOSK01000008.1"/>
</dbReference>
<sequence>MTLKLQSLNNVLLEKATQRVQSRLGELNKTRSAILAGTQAETDSRERLKLYQKRQATLALSEGHAISAQPSIFEDDTQDLSRLGNEALIGTRNDLLPIEFFEYGLYAARSVGRIEHVEGLRFGTGFLVGHGLIMTNHHVLPSEHEARQHFFELGAEANRIGNQTPSKICSIEPDRFFWASEELDIAIVAVVDEDPSFIPLDHYGWHALIRKQGKIKKGDPINIIQHPLGRNKAVVVHNNHLLHIENGTDAHMFCWYSGDTQKGSSGSPVFNSRWEVVAVHHMAIPQTNTAGDILGKDGEPITRATARRHPDQIAYSANEGIRTSRIVDALEAAQFTKAHHADIRDFLLKSWSSPGAQRRGLRAAVRSAQAL</sequence>
<reference evidence="1 2" key="1">
    <citation type="submission" date="2016-10" db="EMBL/GenBank/DDBJ databases">
        <authorList>
            <person name="Varghese N."/>
            <person name="Submissions S."/>
        </authorList>
    </citation>
    <scope>NUCLEOTIDE SEQUENCE [LARGE SCALE GENOMIC DNA]</scope>
    <source>
        <strain evidence="1 2">DSM 16392</strain>
    </source>
</reference>
<dbReference type="SUPFAM" id="SSF50494">
    <property type="entry name" value="Trypsin-like serine proteases"/>
    <property type="match status" value="1"/>
</dbReference>